<proteinExistence type="predicted"/>
<reference evidence="1" key="1">
    <citation type="journal article" date="2013" name="Nat. Biotechnol.">
        <title>Draft genome sequence of chickpea (Cicer arietinum) provides a resource for trait improvement.</title>
        <authorList>
            <person name="Varshney R.K."/>
            <person name="Song C."/>
            <person name="Saxena R.K."/>
            <person name="Azam S."/>
            <person name="Yu S."/>
            <person name="Sharpe A.G."/>
            <person name="Cannon S."/>
            <person name="Baek J."/>
            <person name="Rosen B.D."/>
            <person name="Tar'an B."/>
            <person name="Millan T."/>
            <person name="Zhang X."/>
            <person name="Ramsay L.D."/>
            <person name="Iwata A."/>
            <person name="Wang Y."/>
            <person name="Nelson W."/>
            <person name="Farmer A.D."/>
            <person name="Gaur P.M."/>
            <person name="Soderlund C."/>
            <person name="Penmetsa R.V."/>
            <person name="Xu C."/>
            <person name="Bharti A.K."/>
            <person name="He W."/>
            <person name="Winter P."/>
            <person name="Zhao S."/>
            <person name="Hane J.K."/>
            <person name="Carrasquilla-Garcia N."/>
            <person name="Condie J.A."/>
            <person name="Upadhyaya H.D."/>
            <person name="Luo M.C."/>
            <person name="Thudi M."/>
            <person name="Gowda C.L."/>
            <person name="Singh N.P."/>
            <person name="Lichtenzveig J."/>
            <person name="Gali K.K."/>
            <person name="Rubio J."/>
            <person name="Nadarajan N."/>
            <person name="Dolezel J."/>
            <person name="Bansal K.C."/>
            <person name="Xu X."/>
            <person name="Edwards D."/>
            <person name="Zhang G."/>
            <person name="Kahl G."/>
            <person name="Gil J."/>
            <person name="Singh K.B."/>
            <person name="Datta S.K."/>
            <person name="Jackson S.A."/>
            <person name="Wang J."/>
            <person name="Cook D.R."/>
        </authorList>
    </citation>
    <scope>NUCLEOTIDE SEQUENCE [LARGE SCALE GENOMIC DNA]</scope>
    <source>
        <strain evidence="1">cv. CDC Frontier</strain>
    </source>
</reference>
<organism evidence="1 2">
    <name type="scientific">Cicer arietinum</name>
    <name type="common">Chickpea</name>
    <name type="synonym">Garbanzo</name>
    <dbReference type="NCBI Taxonomy" id="3827"/>
    <lineage>
        <taxon>Eukaryota</taxon>
        <taxon>Viridiplantae</taxon>
        <taxon>Streptophyta</taxon>
        <taxon>Embryophyta</taxon>
        <taxon>Tracheophyta</taxon>
        <taxon>Spermatophyta</taxon>
        <taxon>Magnoliopsida</taxon>
        <taxon>eudicotyledons</taxon>
        <taxon>Gunneridae</taxon>
        <taxon>Pentapetalae</taxon>
        <taxon>rosids</taxon>
        <taxon>fabids</taxon>
        <taxon>Fabales</taxon>
        <taxon>Fabaceae</taxon>
        <taxon>Papilionoideae</taxon>
        <taxon>50 kb inversion clade</taxon>
        <taxon>NPAAA clade</taxon>
        <taxon>Hologalegina</taxon>
        <taxon>IRL clade</taxon>
        <taxon>Cicereae</taxon>
        <taxon>Cicer</taxon>
    </lineage>
</organism>
<dbReference type="PaxDb" id="3827-XP_004495347.1"/>
<gene>
    <name evidence="2" type="primary">LOC113786358</name>
</gene>
<dbReference type="Proteomes" id="UP000087171">
    <property type="component" value="Chromosome Ca4"/>
</dbReference>
<protein>
    <submittedName>
        <fullName evidence="2">Uncharacterized protein LOC113786358</fullName>
    </submittedName>
</protein>
<dbReference type="RefSeq" id="XP_027189932.1">
    <property type="nucleotide sequence ID" value="XM_027334131.1"/>
</dbReference>
<dbReference type="AlphaFoldDB" id="A0A3Q7YAS3"/>
<evidence type="ECO:0000313" key="2">
    <source>
        <dbReference type="RefSeq" id="XP_027189932.1"/>
    </source>
</evidence>
<reference evidence="2" key="2">
    <citation type="submission" date="2025-08" db="UniProtKB">
        <authorList>
            <consortium name="RefSeq"/>
        </authorList>
    </citation>
    <scope>IDENTIFICATION</scope>
    <source>
        <tissue evidence="2">Etiolated seedlings</tissue>
    </source>
</reference>
<accession>A0A3Q7YAS3</accession>
<keyword evidence="1" id="KW-1185">Reference proteome</keyword>
<evidence type="ECO:0000313" key="1">
    <source>
        <dbReference type="Proteomes" id="UP000087171"/>
    </source>
</evidence>
<name>A0A3Q7YAS3_CICAR</name>
<sequence length="102" mass="11559">MNNKQLVFTKKLKQTVGRLSYPFMSITSISKSINRTMLLKPQVAFRQLHVFRNRLIPLSSTLLQLFLRCVAVPSSEAIGDGEVEVGIKPSSLHKDCFFSVYL</sequence>